<protein>
    <recommendedName>
        <fullName evidence="8">TrwC relaxase domain-containing protein</fullName>
    </recommendedName>
</protein>
<keyword evidence="2" id="KW-0067">ATP-binding</keyword>
<feature type="compositionally biased region" description="Gly residues" evidence="3">
    <location>
        <begin position="23"/>
        <end position="32"/>
    </location>
</feature>
<feature type="region of interest" description="Disordered" evidence="3">
    <location>
        <begin position="11"/>
        <end position="33"/>
    </location>
</feature>
<evidence type="ECO:0000256" key="1">
    <source>
        <dbReference type="ARBA" id="ARBA00022741"/>
    </source>
</evidence>
<dbReference type="Pfam" id="PF08751">
    <property type="entry name" value="TrwC"/>
    <property type="match status" value="1"/>
</dbReference>
<feature type="compositionally biased region" description="Low complexity" evidence="3">
    <location>
        <begin position="1562"/>
        <end position="1578"/>
    </location>
</feature>
<dbReference type="SUPFAM" id="SSF55464">
    <property type="entry name" value="Origin of replication-binding domain, RBD-like"/>
    <property type="match status" value="1"/>
</dbReference>
<dbReference type="InterPro" id="IPR027785">
    <property type="entry name" value="UvrD-like_helicase_C"/>
</dbReference>
<name>A0A3R8R4T8_9CORY</name>
<keyword evidence="7" id="KW-1185">Reference proteome</keyword>
<evidence type="ECO:0000259" key="5">
    <source>
        <dbReference type="Pfam" id="PF13538"/>
    </source>
</evidence>
<dbReference type="Pfam" id="PF13538">
    <property type="entry name" value="UvrD_C_2"/>
    <property type="match status" value="1"/>
</dbReference>
<dbReference type="GO" id="GO:0009338">
    <property type="term" value="C:exodeoxyribonuclease V complex"/>
    <property type="evidence" value="ECO:0007669"/>
    <property type="project" value="TreeGrafter"/>
</dbReference>
<evidence type="ECO:0000259" key="4">
    <source>
        <dbReference type="Pfam" id="PF08751"/>
    </source>
</evidence>
<evidence type="ECO:0000256" key="3">
    <source>
        <dbReference type="SAM" id="MobiDB-lite"/>
    </source>
</evidence>
<gene>
    <name evidence="6" type="ORF">CXF42_06830</name>
</gene>
<feature type="compositionally biased region" description="Basic and acidic residues" evidence="3">
    <location>
        <begin position="1518"/>
        <end position="1527"/>
    </location>
</feature>
<keyword evidence="1" id="KW-0547">Nucleotide-binding</keyword>
<sequence length="1608" mass="170224">MARRILAEQVAKETADGDLSPGSDGGVTGGADGEVRVDAEAGVDSTQVRRFIAEQKRQARYPVAGYDMVFTPAKSISVLWGIGDEETRQAIMRAHSEAVDDSLQWIEDHALFTRAGTDGVRKIDCDGATVARFVHWDNRAGDPNLHTHCALFNRVHCSDGVYRTVDGQVLHRAAVTASEHYNQRVTELVEAYLPVRFEARVTSRGARPVWEVAGVPDEMIAGFSRRDSVLARGRELVEEYRRRYGREPGKVAQIRLMEQANLETRGPKTPALSLEALNADWRARADGMSDEFDRASVLAAVFSGPEAGPEDGPDTEAGGGPGSGPGGGAGRVRRCRWGSVEAADEDGVVDAAVCALSSDRPTWTRFQVDSEVSRQLQRFSFDSPDHRAEVEARLVTRIVTGRCVTVDRAAGVLADAPASMCRADGTSVYVAAGSTRYTSQEVLDAEDALSEAAVTWRVNDNAVGQMRARVAELEAGGGFGLSADKQAFVEHLLCSPAQLAVGVGPAGTGKTTAMDVFARAWEAGPVVPDGRGGTRSPRVVGLAPSARAAEVLGESLGVEAFTIDTYTRARRVPEELASLGPGDVVVVDEAGMASTVNLAETVRRASEAGAFVRLVGDPQQLAAVEAGGMLGELAEATDAPVLSEVHRFSDPAEADASLRLRAGEVSVLDWYTARGRVRSGLREQLPGEVFDAWRDSTAAGRTSVMIAADRGTVDALNVLARRAFIDDGTVNPLAGEVGLSDGNRAAVGDVVVTRRNNRLIRYGHHGGKSVKNGEVWTVAAVGADGSLTVRAASGELVVLPAGYVADEVELGYATTVHRAQGMTVDDAFVVAAPGMSRQSLYVAMTRGRECNRVWVPDDVVPDLDRHTGINHIGELVAPSARQVLETIVARDGSDVTARAALANAAVGDDPESVRLAYRDLVESTGVQVVLAAARAATAEAAGVEQERRKDDAGDAASLAEAEGLLAADPQTVRLARVVSALDAVEADTDRLLVESVAAAKHRWDSAEPDQRGSLAFMVRMELVDRHSAARSGAGADTGDGDEDLSWAVGACPPLQATGPLRDGVIDGETDRFCRKVYRVVQDGLHAAGDRAVEQQPGWTGLVGEHLPDRREYHAAWSTAVRRIAAVAEATGADPAELLGGIDASTGAGAGVGAAAEAAGQDEKRREQLHDRLDQALGGTLAGDQAAGRIVPALVRVATEHHRLGGESPMVGFAPSQIRAYIAECDAALRRIDGVSASGVSYAAVDPDKGLQDALSRPAVSRVEAEWNDTVATAGRINRAVALQRDRDAAAAEVAAAEDRLGQAVAAGRFTRHRDEKIATARQTLEQARAGEQAARWRLSEVTRSLPPEREWLAVSSLAANDAQWQARLDHAARVDEEHIAVEQARAARRRAEKQLWTERRHVAEGLLVNHAPASRERRRELIARLRDEIAERRAAAGVVESAAADDAVDEGRGDSPTSSTPVDPVNSDGPAEDLAGSQISTGGHDGQDGQAGEGVGPRPGQPAAVNQDRIRSRRRRAERAARARAAVEKTAGSSGRPAGTRDDVPSDTPIDVLRGVIAGVQAHADTTDSATDTASTGSDSRRPRPDRFTPAAGTGPALPTRTQEGPEL</sequence>
<feature type="region of interest" description="Disordered" evidence="3">
    <location>
        <begin position="303"/>
        <end position="332"/>
    </location>
</feature>
<dbReference type="GO" id="GO:0017116">
    <property type="term" value="F:single-stranded DNA helicase activity"/>
    <property type="evidence" value="ECO:0007669"/>
    <property type="project" value="TreeGrafter"/>
</dbReference>
<dbReference type="CDD" id="cd18809">
    <property type="entry name" value="SF1_C_RecD"/>
    <property type="match status" value="1"/>
</dbReference>
<dbReference type="EMBL" id="PQNQ01000017">
    <property type="protein sequence ID" value="RRQ03513.1"/>
    <property type="molecule type" value="Genomic_DNA"/>
</dbReference>
<organism evidence="6 7">
    <name type="scientific">Corynebacterium bovis</name>
    <dbReference type="NCBI Taxonomy" id="36808"/>
    <lineage>
        <taxon>Bacteria</taxon>
        <taxon>Bacillati</taxon>
        <taxon>Actinomycetota</taxon>
        <taxon>Actinomycetes</taxon>
        <taxon>Mycobacteriales</taxon>
        <taxon>Corynebacteriaceae</taxon>
        <taxon>Corynebacterium</taxon>
    </lineage>
</organism>
<dbReference type="InterPro" id="IPR014862">
    <property type="entry name" value="TrwC"/>
</dbReference>
<evidence type="ECO:0000256" key="2">
    <source>
        <dbReference type="ARBA" id="ARBA00022840"/>
    </source>
</evidence>
<dbReference type="InterPro" id="IPR050534">
    <property type="entry name" value="Coronavir_polyprotein_1ab"/>
</dbReference>
<dbReference type="PANTHER" id="PTHR43788:SF6">
    <property type="entry name" value="DNA HELICASE B"/>
    <property type="match status" value="1"/>
</dbReference>
<dbReference type="InterPro" id="IPR027417">
    <property type="entry name" value="P-loop_NTPase"/>
</dbReference>
<dbReference type="PANTHER" id="PTHR43788">
    <property type="entry name" value="DNA2/NAM7 HELICASE FAMILY MEMBER"/>
    <property type="match status" value="1"/>
</dbReference>
<feature type="domain" description="TrwC relaxase" evidence="4">
    <location>
        <begin position="56"/>
        <end position="286"/>
    </location>
</feature>
<feature type="compositionally biased region" description="Gly residues" evidence="3">
    <location>
        <begin position="317"/>
        <end position="330"/>
    </location>
</feature>
<reference evidence="6 7" key="1">
    <citation type="submission" date="2018-01" db="EMBL/GenBank/DDBJ databases">
        <title>Twenty Corynebacterium bovis Genomes.</title>
        <authorList>
            <person name="Gulvik C.A."/>
        </authorList>
    </citation>
    <scope>NUCLEOTIDE SEQUENCE [LARGE SCALE GENOMIC DNA]</scope>
    <source>
        <strain evidence="6 7">16-2004</strain>
    </source>
</reference>
<dbReference type="SUPFAM" id="SSF52540">
    <property type="entry name" value="P-loop containing nucleoside triphosphate hydrolases"/>
    <property type="match status" value="2"/>
</dbReference>
<evidence type="ECO:0000313" key="7">
    <source>
        <dbReference type="Proteomes" id="UP000278422"/>
    </source>
</evidence>
<feature type="domain" description="UvrD-like helicase C-terminal" evidence="5">
    <location>
        <begin position="811"/>
        <end position="849"/>
    </location>
</feature>
<comment type="caution">
    <text evidence="6">The sequence shown here is derived from an EMBL/GenBank/DDBJ whole genome shotgun (WGS) entry which is preliminary data.</text>
</comment>
<dbReference type="Pfam" id="PF13604">
    <property type="entry name" value="AAA_30"/>
    <property type="match status" value="1"/>
</dbReference>
<dbReference type="GO" id="GO:0006310">
    <property type="term" value="P:DNA recombination"/>
    <property type="evidence" value="ECO:0007669"/>
    <property type="project" value="TreeGrafter"/>
</dbReference>
<dbReference type="Gene3D" id="3.40.50.300">
    <property type="entry name" value="P-loop containing nucleotide triphosphate hydrolases"/>
    <property type="match status" value="2"/>
</dbReference>
<accession>A0A3R8R4T8</accession>
<proteinExistence type="predicted"/>
<dbReference type="GO" id="GO:0005524">
    <property type="term" value="F:ATP binding"/>
    <property type="evidence" value="ECO:0007669"/>
    <property type="project" value="UniProtKB-KW"/>
</dbReference>
<dbReference type="Proteomes" id="UP000278422">
    <property type="component" value="Unassembled WGS sequence"/>
</dbReference>
<dbReference type="Gene3D" id="2.30.30.940">
    <property type="match status" value="1"/>
</dbReference>
<feature type="region of interest" description="Disordered" evidence="3">
    <location>
        <begin position="1437"/>
        <end position="1608"/>
    </location>
</feature>
<evidence type="ECO:0000313" key="6">
    <source>
        <dbReference type="EMBL" id="RRQ03513.1"/>
    </source>
</evidence>
<dbReference type="NCBIfam" id="NF041492">
    <property type="entry name" value="MobF"/>
    <property type="match status" value="1"/>
</dbReference>
<evidence type="ECO:0008006" key="8">
    <source>
        <dbReference type="Google" id="ProtNLM"/>
    </source>
</evidence>